<evidence type="ECO:0000256" key="2">
    <source>
        <dbReference type="PROSITE-ProRule" id="PRU00285"/>
    </source>
</evidence>
<feature type="domain" description="SHSP" evidence="5">
    <location>
        <begin position="48"/>
        <end position="181"/>
    </location>
</feature>
<proteinExistence type="inferred from homology"/>
<dbReference type="InterPro" id="IPR008978">
    <property type="entry name" value="HSP20-like_chaperone"/>
</dbReference>
<dbReference type="OrthoDB" id="1431247at2759"/>
<accession>A0A6A4I7Y9</accession>
<dbReference type="PANTHER" id="PTHR11527">
    <property type="entry name" value="HEAT-SHOCK PROTEIN 20 FAMILY MEMBER"/>
    <property type="match status" value="1"/>
</dbReference>
<name>A0A6A4I7Y9_9AGAR</name>
<evidence type="ECO:0000259" key="5">
    <source>
        <dbReference type="PROSITE" id="PS01031"/>
    </source>
</evidence>
<dbReference type="InterPro" id="IPR031107">
    <property type="entry name" value="Small_HSP"/>
</dbReference>
<feature type="region of interest" description="Disordered" evidence="4">
    <location>
        <begin position="1"/>
        <end position="26"/>
    </location>
</feature>
<organism evidence="6 7">
    <name type="scientific">Gymnopus androsaceus JB14</name>
    <dbReference type="NCBI Taxonomy" id="1447944"/>
    <lineage>
        <taxon>Eukaryota</taxon>
        <taxon>Fungi</taxon>
        <taxon>Dikarya</taxon>
        <taxon>Basidiomycota</taxon>
        <taxon>Agaricomycotina</taxon>
        <taxon>Agaricomycetes</taxon>
        <taxon>Agaricomycetidae</taxon>
        <taxon>Agaricales</taxon>
        <taxon>Marasmiineae</taxon>
        <taxon>Omphalotaceae</taxon>
        <taxon>Gymnopus</taxon>
    </lineage>
</organism>
<dbReference type="Gene3D" id="2.60.40.790">
    <property type="match status" value="1"/>
</dbReference>
<dbReference type="Proteomes" id="UP000799118">
    <property type="component" value="Unassembled WGS sequence"/>
</dbReference>
<keyword evidence="7" id="KW-1185">Reference proteome</keyword>
<gene>
    <name evidence="6" type="ORF">BT96DRAFT_1015494</name>
</gene>
<evidence type="ECO:0000313" key="7">
    <source>
        <dbReference type="Proteomes" id="UP000799118"/>
    </source>
</evidence>
<dbReference type="CDD" id="cd06464">
    <property type="entry name" value="ACD_sHsps-like"/>
    <property type="match status" value="1"/>
</dbReference>
<dbReference type="InterPro" id="IPR002068">
    <property type="entry name" value="A-crystallin/Hsp20_dom"/>
</dbReference>
<keyword evidence="1" id="KW-0346">Stress response</keyword>
<evidence type="ECO:0000256" key="4">
    <source>
        <dbReference type="SAM" id="MobiDB-lite"/>
    </source>
</evidence>
<sequence>MTPTTSGKIDNSDRKRKRTPTTDDDLHELVTRRVAALIKANKLRVVNPTRSRAYVPRCELFEDPASNLVTASFELPGVRKHEIDLHLREGYLVVEGERRRPDNEHVSSSSREAADAIASRREFRVQELRYGKFERRIPVPPGTQDADIKAEVAEGMLKVTWPQSMSQIPRVQVNLRPLPRNDSTS</sequence>
<evidence type="ECO:0000256" key="3">
    <source>
        <dbReference type="RuleBase" id="RU003616"/>
    </source>
</evidence>
<dbReference type="EMBL" id="ML769408">
    <property type="protein sequence ID" value="KAE9405508.1"/>
    <property type="molecule type" value="Genomic_DNA"/>
</dbReference>
<reference evidence="6" key="1">
    <citation type="journal article" date="2019" name="Environ. Microbiol.">
        <title>Fungal ecological strategies reflected in gene transcription - a case study of two litter decomposers.</title>
        <authorList>
            <person name="Barbi F."/>
            <person name="Kohler A."/>
            <person name="Barry K."/>
            <person name="Baskaran P."/>
            <person name="Daum C."/>
            <person name="Fauchery L."/>
            <person name="Ihrmark K."/>
            <person name="Kuo A."/>
            <person name="LaButti K."/>
            <person name="Lipzen A."/>
            <person name="Morin E."/>
            <person name="Grigoriev I.V."/>
            <person name="Henrissat B."/>
            <person name="Lindahl B."/>
            <person name="Martin F."/>
        </authorList>
    </citation>
    <scope>NUCLEOTIDE SEQUENCE</scope>
    <source>
        <strain evidence="6">JB14</strain>
    </source>
</reference>
<dbReference type="PROSITE" id="PS01031">
    <property type="entry name" value="SHSP"/>
    <property type="match status" value="1"/>
</dbReference>
<comment type="similarity">
    <text evidence="2 3">Belongs to the small heat shock protein (HSP20) family.</text>
</comment>
<evidence type="ECO:0000313" key="6">
    <source>
        <dbReference type="EMBL" id="KAE9405508.1"/>
    </source>
</evidence>
<protein>
    <recommendedName>
        <fullName evidence="5">SHSP domain-containing protein</fullName>
    </recommendedName>
</protein>
<evidence type="ECO:0000256" key="1">
    <source>
        <dbReference type="ARBA" id="ARBA00023016"/>
    </source>
</evidence>
<dbReference type="Pfam" id="PF00011">
    <property type="entry name" value="HSP20"/>
    <property type="match status" value="1"/>
</dbReference>
<dbReference type="AlphaFoldDB" id="A0A6A4I7Y9"/>
<dbReference type="SUPFAM" id="SSF49764">
    <property type="entry name" value="HSP20-like chaperones"/>
    <property type="match status" value="1"/>
</dbReference>